<name>A0ABW5RAT5_9BACL</name>
<gene>
    <name evidence="3" type="ORF">ACFSUC_10620</name>
</gene>
<keyword evidence="2" id="KW-0520">NAD</keyword>
<dbReference type="EC" id="7.1.1.-" evidence="2"/>
<keyword evidence="2" id="KW-0812">Transmembrane</keyword>
<dbReference type="PANTHER" id="PTHR33269:SF17">
    <property type="entry name" value="NADH-UBIQUINONE OXIDOREDUCTASE CHAIN 6"/>
    <property type="match status" value="1"/>
</dbReference>
<proteinExistence type="inferred from homology"/>
<dbReference type="Pfam" id="PF00499">
    <property type="entry name" value="Oxidored_q3"/>
    <property type="match status" value="1"/>
</dbReference>
<sequence>MFGITLSGEYIAFILLAVCTIAGAVMMLSLTKVVHMVTSLAFTFISLAGIFVLLHAEFIAFVQILIYAGAVSILMLFGIMMTRHQARDEGTGNPWHHGLLLVGCAGLFGILYYVFNQTVFPPHEAVMAEDNTRAIGEQLYTLHVIPFELVSVLLTVAFIGAIVIAKREEEQ</sequence>
<protein>
    <recommendedName>
        <fullName evidence="2">NADH-quinone oxidoreductase subunit J</fullName>
        <ecNumber evidence="2">7.1.1.-</ecNumber>
    </recommendedName>
</protein>
<organism evidence="3 4">
    <name type="scientific">Marinicrinis sediminis</name>
    <dbReference type="NCBI Taxonomy" id="1652465"/>
    <lineage>
        <taxon>Bacteria</taxon>
        <taxon>Bacillati</taxon>
        <taxon>Bacillota</taxon>
        <taxon>Bacilli</taxon>
        <taxon>Bacillales</taxon>
        <taxon>Paenibacillaceae</taxon>
    </lineage>
</organism>
<dbReference type="NCBIfam" id="NF005168">
    <property type="entry name" value="PRK06638.2-3"/>
    <property type="match status" value="1"/>
</dbReference>
<accession>A0ABW5RAT5</accession>
<keyword evidence="2" id="KW-0874">Quinone</keyword>
<keyword evidence="3" id="KW-0560">Oxidoreductase</keyword>
<comment type="caution">
    <text evidence="3">The sequence shown here is derived from an EMBL/GenBank/DDBJ whole genome shotgun (WGS) entry which is preliminary data.</text>
</comment>
<dbReference type="Gene3D" id="1.20.120.1200">
    <property type="entry name" value="NADH-ubiquinone/plastoquinone oxidoreductase chain 6, subunit NuoJ"/>
    <property type="match status" value="1"/>
</dbReference>
<evidence type="ECO:0000256" key="2">
    <source>
        <dbReference type="RuleBase" id="RU004429"/>
    </source>
</evidence>
<dbReference type="Proteomes" id="UP001597497">
    <property type="component" value="Unassembled WGS sequence"/>
</dbReference>
<reference evidence="4" key="1">
    <citation type="journal article" date="2019" name="Int. J. Syst. Evol. Microbiol.">
        <title>The Global Catalogue of Microorganisms (GCM) 10K type strain sequencing project: providing services to taxonomists for standard genome sequencing and annotation.</title>
        <authorList>
            <consortium name="The Broad Institute Genomics Platform"/>
            <consortium name="The Broad Institute Genome Sequencing Center for Infectious Disease"/>
            <person name="Wu L."/>
            <person name="Ma J."/>
        </authorList>
    </citation>
    <scope>NUCLEOTIDE SEQUENCE [LARGE SCALE GENOMIC DNA]</scope>
    <source>
        <strain evidence="4">KCTC 33676</strain>
    </source>
</reference>
<evidence type="ECO:0000313" key="3">
    <source>
        <dbReference type="EMBL" id="MFD2672058.1"/>
    </source>
</evidence>
<feature type="transmembrane region" description="Helical" evidence="2">
    <location>
        <begin position="60"/>
        <end position="82"/>
    </location>
</feature>
<keyword evidence="2" id="KW-1003">Cell membrane</keyword>
<dbReference type="EMBL" id="JBHUMM010000023">
    <property type="protein sequence ID" value="MFD2672058.1"/>
    <property type="molecule type" value="Genomic_DNA"/>
</dbReference>
<keyword evidence="2" id="KW-1133">Transmembrane helix</keyword>
<evidence type="ECO:0000313" key="4">
    <source>
        <dbReference type="Proteomes" id="UP001597497"/>
    </source>
</evidence>
<keyword evidence="2" id="KW-0472">Membrane</keyword>
<comment type="function">
    <text evidence="2">NDH-1 shuttles electrons from NADH, via FMN and iron-sulfur (Fe-S) centers, to quinones in the respiratory chain. Couples the redox reaction to proton translocation (for every two electrons transferred, four hydrogen ions are translocated across the cytoplasmic membrane), and thus conserves the redox energy in a proton gradient.</text>
</comment>
<comment type="subcellular location">
    <subcellularLocation>
        <location evidence="2">Cell membrane</location>
        <topology evidence="2">Multi-pass membrane protein</topology>
    </subcellularLocation>
</comment>
<dbReference type="InterPro" id="IPR042106">
    <property type="entry name" value="Nuo/plastoQ_OxRdtase_6_NuoJ"/>
</dbReference>
<feature type="transmembrane region" description="Helical" evidence="2">
    <location>
        <begin position="94"/>
        <end position="115"/>
    </location>
</feature>
<feature type="transmembrane region" description="Helical" evidence="2">
    <location>
        <begin position="144"/>
        <end position="165"/>
    </location>
</feature>
<comment type="similarity">
    <text evidence="1 2">Belongs to the complex I subunit 6 family.</text>
</comment>
<feature type="transmembrane region" description="Helical" evidence="2">
    <location>
        <begin position="37"/>
        <end position="54"/>
    </location>
</feature>
<comment type="catalytic activity">
    <reaction evidence="2">
        <text>a quinone + NADH + 5 H(+)(in) = a quinol + NAD(+) + 4 H(+)(out)</text>
        <dbReference type="Rhea" id="RHEA:57888"/>
        <dbReference type="ChEBI" id="CHEBI:15378"/>
        <dbReference type="ChEBI" id="CHEBI:24646"/>
        <dbReference type="ChEBI" id="CHEBI:57540"/>
        <dbReference type="ChEBI" id="CHEBI:57945"/>
        <dbReference type="ChEBI" id="CHEBI:132124"/>
    </reaction>
</comment>
<keyword evidence="4" id="KW-1185">Reference proteome</keyword>
<evidence type="ECO:0000256" key="1">
    <source>
        <dbReference type="ARBA" id="ARBA00005698"/>
    </source>
</evidence>
<feature type="transmembrane region" description="Helical" evidence="2">
    <location>
        <begin position="12"/>
        <end position="30"/>
    </location>
</feature>
<dbReference type="PANTHER" id="PTHR33269">
    <property type="entry name" value="NADH-UBIQUINONE OXIDOREDUCTASE CHAIN 6"/>
    <property type="match status" value="1"/>
</dbReference>
<dbReference type="GO" id="GO:0050136">
    <property type="term" value="F:NADH dehydrogenase (quinone) (non-electrogenic) activity"/>
    <property type="evidence" value="ECO:0007669"/>
    <property type="project" value="UniProtKB-EC"/>
</dbReference>
<dbReference type="RefSeq" id="WP_379929550.1">
    <property type="nucleotide sequence ID" value="NZ_JBHUMM010000023.1"/>
</dbReference>
<dbReference type="InterPro" id="IPR001457">
    <property type="entry name" value="NADH_UbQ/plastoQ_OxRdtase_su6"/>
</dbReference>